<feature type="non-terminal residue" evidence="2">
    <location>
        <position position="1"/>
    </location>
</feature>
<dbReference type="SUPFAM" id="SSF46689">
    <property type="entry name" value="Homeodomain-like"/>
    <property type="match status" value="1"/>
</dbReference>
<dbReference type="Gene3D" id="1.10.10.10">
    <property type="entry name" value="Winged helix-like DNA-binding domain superfamily/Winged helix DNA-binding domain"/>
    <property type="match status" value="1"/>
</dbReference>
<name>J2KAM0_9FLAO</name>
<sequence length="137" mass="16124">CLVLKKVDYKIIKTVTLMDSKKTPAPVQEYSEAFKRQVVSEYERGLFTKSQLQTRYNIRGNSCISRWLIKYGNFTYETQLSKGRPMKDPQKQKIKELEAALAKKEEELRVFRQFIEIAERELKIEIVKKSGSNQSRK</sequence>
<evidence type="ECO:0008006" key="4">
    <source>
        <dbReference type="Google" id="ProtNLM"/>
    </source>
</evidence>
<dbReference type="Proteomes" id="UP000007509">
    <property type="component" value="Unassembled WGS sequence"/>
</dbReference>
<organism evidence="2 3">
    <name type="scientific">Chryseobacterium populi</name>
    <dbReference type="NCBI Taxonomy" id="1144316"/>
    <lineage>
        <taxon>Bacteria</taxon>
        <taxon>Pseudomonadati</taxon>
        <taxon>Bacteroidota</taxon>
        <taxon>Flavobacteriia</taxon>
        <taxon>Flavobacteriales</taxon>
        <taxon>Weeksellaceae</taxon>
        <taxon>Chryseobacterium group</taxon>
        <taxon>Chryseobacterium</taxon>
    </lineage>
</organism>
<keyword evidence="1" id="KW-0175">Coiled coil</keyword>
<proteinExistence type="predicted"/>
<reference evidence="2 3" key="1">
    <citation type="journal article" date="2012" name="J. Bacteriol.">
        <title>Twenty-one genome sequences from Pseudomonas species and 19 genome sequences from diverse bacteria isolated from the rhizosphere and endosphere of Populus deltoides.</title>
        <authorList>
            <person name="Brown S.D."/>
            <person name="Utturkar S.M."/>
            <person name="Klingeman D.M."/>
            <person name="Johnson C.M."/>
            <person name="Martin S.L."/>
            <person name="Land M.L."/>
            <person name="Lu T.Y."/>
            <person name="Schadt C.W."/>
            <person name="Doktycz M.J."/>
            <person name="Pelletier D.A."/>
        </authorList>
    </citation>
    <scope>NUCLEOTIDE SEQUENCE [LARGE SCALE GENOMIC DNA]</scope>
    <source>
        <strain evidence="2 3">CF314</strain>
    </source>
</reference>
<evidence type="ECO:0000313" key="2">
    <source>
        <dbReference type="EMBL" id="EJL70238.1"/>
    </source>
</evidence>
<dbReference type="PATRIC" id="fig|1144316.3.peg.2890"/>
<accession>J2KAM0</accession>
<evidence type="ECO:0000256" key="1">
    <source>
        <dbReference type="SAM" id="Coils"/>
    </source>
</evidence>
<protein>
    <recommendedName>
        <fullName evidence="4">Transposase</fullName>
    </recommendedName>
</protein>
<evidence type="ECO:0000313" key="3">
    <source>
        <dbReference type="Proteomes" id="UP000007509"/>
    </source>
</evidence>
<comment type="caution">
    <text evidence="2">The sequence shown here is derived from an EMBL/GenBank/DDBJ whole genome shotgun (WGS) entry which is preliminary data.</text>
</comment>
<keyword evidence="3" id="KW-1185">Reference proteome</keyword>
<dbReference type="InterPro" id="IPR009057">
    <property type="entry name" value="Homeodomain-like_sf"/>
</dbReference>
<dbReference type="AlphaFoldDB" id="J2KAM0"/>
<dbReference type="EMBL" id="AKJY01000058">
    <property type="protein sequence ID" value="EJL70238.1"/>
    <property type="molecule type" value="Genomic_DNA"/>
</dbReference>
<feature type="coiled-coil region" evidence="1">
    <location>
        <begin position="87"/>
        <end position="121"/>
    </location>
</feature>
<gene>
    <name evidence="2" type="ORF">PMI13_02874</name>
</gene>
<dbReference type="InterPro" id="IPR036388">
    <property type="entry name" value="WH-like_DNA-bd_sf"/>
</dbReference>